<dbReference type="KEGG" id="rop:ROP_40100"/>
<reference evidence="1 2" key="1">
    <citation type="submission" date="2009-03" db="EMBL/GenBank/DDBJ databases">
        <title>Comparison of the complete genome sequences of Rhodococcus erythropolis PR4 and Rhodococcus opacus B4.</title>
        <authorList>
            <person name="Takarada H."/>
            <person name="Sekine M."/>
            <person name="Hosoyama A."/>
            <person name="Yamada R."/>
            <person name="Fujisawa T."/>
            <person name="Omata S."/>
            <person name="Shimizu A."/>
            <person name="Tsukatani N."/>
            <person name="Tanikawa S."/>
            <person name="Fujita N."/>
            <person name="Harayama S."/>
        </authorList>
    </citation>
    <scope>NUCLEOTIDE SEQUENCE [LARGE SCALE GENOMIC DNA]</scope>
    <source>
        <strain evidence="1 2">B4</strain>
    </source>
</reference>
<sequence>MPTNPTRTTWAQYIAAEAHADATEHQYRQSPTNFNAKRWSAAVERLAAIRTILIMTGQMSHD</sequence>
<dbReference type="Proteomes" id="UP000002212">
    <property type="component" value="Chromosome"/>
</dbReference>
<name>C1B9A4_RHOOB</name>
<dbReference type="PATRIC" id="fig|632772.20.peg.4206"/>
<dbReference type="HOGENOM" id="CLU_2901291_0_0_11"/>
<dbReference type="AlphaFoldDB" id="C1B9A4"/>
<accession>C1B9A4</accession>
<organism evidence="1 2">
    <name type="scientific">Rhodococcus opacus (strain B4)</name>
    <dbReference type="NCBI Taxonomy" id="632772"/>
    <lineage>
        <taxon>Bacteria</taxon>
        <taxon>Bacillati</taxon>
        <taxon>Actinomycetota</taxon>
        <taxon>Actinomycetes</taxon>
        <taxon>Mycobacteriales</taxon>
        <taxon>Nocardiaceae</taxon>
        <taxon>Rhodococcus</taxon>
    </lineage>
</organism>
<dbReference type="RefSeq" id="WP_012691194.1">
    <property type="nucleotide sequence ID" value="NC_012522.1"/>
</dbReference>
<proteinExistence type="predicted"/>
<evidence type="ECO:0000313" key="2">
    <source>
        <dbReference type="Proteomes" id="UP000002212"/>
    </source>
</evidence>
<evidence type="ECO:0000313" key="1">
    <source>
        <dbReference type="EMBL" id="BAH52257.1"/>
    </source>
</evidence>
<dbReference type="STRING" id="632772.ROP_40100"/>
<protein>
    <submittedName>
        <fullName evidence="1">Uncharacterized protein</fullName>
    </submittedName>
</protein>
<dbReference type="EMBL" id="AP011115">
    <property type="protein sequence ID" value="BAH52257.1"/>
    <property type="molecule type" value="Genomic_DNA"/>
</dbReference>
<gene>
    <name evidence="1" type="ordered locus">ROP_40100</name>
</gene>